<gene>
    <name evidence="1" type="ORF">LH22_10595</name>
</gene>
<evidence type="ECO:0000313" key="1">
    <source>
        <dbReference type="EMBL" id="AIR85886.1"/>
    </source>
</evidence>
<sequence length="89" mass="10025">MRFFISIDNGENGQERADFRQKKARAARAKILVTFRLTAPLGLVQYEEVYGLPASEVSLRTVKKVKSRVLTELYPPVISLIESAAMLRA</sequence>
<keyword evidence="2" id="KW-1185">Reference proteome</keyword>
<organism evidence="1 2">
    <name type="scientific">Pantoea rwandensis</name>
    <dbReference type="NCBI Taxonomy" id="1076550"/>
    <lineage>
        <taxon>Bacteria</taxon>
        <taxon>Pseudomonadati</taxon>
        <taxon>Pseudomonadota</taxon>
        <taxon>Gammaproteobacteria</taxon>
        <taxon>Enterobacterales</taxon>
        <taxon>Erwiniaceae</taxon>
        <taxon>Pantoea</taxon>
    </lineage>
</organism>
<reference evidence="1 2" key="1">
    <citation type="submission" date="2014-09" db="EMBL/GenBank/DDBJ databases">
        <authorList>
            <person name="Chan K.-G."/>
        </authorList>
    </citation>
    <scope>NUCLEOTIDE SEQUENCE [LARGE SCALE GENOMIC DNA]</scope>
    <source>
        <strain evidence="1 2">ND04</strain>
    </source>
</reference>
<protein>
    <submittedName>
        <fullName evidence="1">Uncharacterized protein</fullName>
    </submittedName>
</protein>
<name>A0ABM5RIT9_9GAMM</name>
<proteinExistence type="predicted"/>
<evidence type="ECO:0000313" key="2">
    <source>
        <dbReference type="Proteomes" id="UP000029495"/>
    </source>
</evidence>
<dbReference type="Proteomes" id="UP000029495">
    <property type="component" value="Chromosome"/>
</dbReference>
<dbReference type="EMBL" id="CP009454">
    <property type="protein sequence ID" value="AIR85886.1"/>
    <property type="molecule type" value="Genomic_DNA"/>
</dbReference>
<accession>A0ABM5RIT9</accession>